<sequence>MDDLDTHVAYWVHPSSEWDRERLKTLLPNDVLSLIAGMKTPKPELGEDKMIWGLERDGRFRLKSPYYLTANNDEEDVVQSWKLLWKWKGPNRIKHFLWLVLHDKLFTNRERTRRKIATNPYLTTARTRKKKLSTSCAFVEKQAQSGTSSRISCTFMTRTPPSRTGSLEICAMRKKGWILGLFARTSGNKETRKLWKATSSPSKDWYVELKFGLISSSKLSKGT</sequence>
<keyword evidence="3" id="KW-1185">Reference proteome</keyword>
<evidence type="ECO:0000259" key="1">
    <source>
        <dbReference type="Pfam" id="PF13966"/>
    </source>
</evidence>
<gene>
    <name evidence="2" type="ORF">LTRI10_LOCUS17798</name>
</gene>
<dbReference type="AlphaFoldDB" id="A0AAV2DR32"/>
<dbReference type="Proteomes" id="UP001497516">
    <property type="component" value="Chromosome 3"/>
</dbReference>
<proteinExistence type="predicted"/>
<feature type="domain" description="Reverse transcriptase zinc-binding" evidence="1">
    <location>
        <begin position="60"/>
        <end position="120"/>
    </location>
</feature>
<protein>
    <recommendedName>
        <fullName evidence="1">Reverse transcriptase zinc-binding domain-containing protein</fullName>
    </recommendedName>
</protein>
<evidence type="ECO:0000313" key="3">
    <source>
        <dbReference type="Proteomes" id="UP001497516"/>
    </source>
</evidence>
<evidence type="ECO:0000313" key="2">
    <source>
        <dbReference type="EMBL" id="CAL1376041.1"/>
    </source>
</evidence>
<dbReference type="Pfam" id="PF13966">
    <property type="entry name" value="zf-RVT"/>
    <property type="match status" value="1"/>
</dbReference>
<reference evidence="2 3" key="1">
    <citation type="submission" date="2024-04" db="EMBL/GenBank/DDBJ databases">
        <authorList>
            <person name="Fracassetti M."/>
        </authorList>
    </citation>
    <scope>NUCLEOTIDE SEQUENCE [LARGE SCALE GENOMIC DNA]</scope>
</reference>
<organism evidence="2 3">
    <name type="scientific">Linum trigynum</name>
    <dbReference type="NCBI Taxonomy" id="586398"/>
    <lineage>
        <taxon>Eukaryota</taxon>
        <taxon>Viridiplantae</taxon>
        <taxon>Streptophyta</taxon>
        <taxon>Embryophyta</taxon>
        <taxon>Tracheophyta</taxon>
        <taxon>Spermatophyta</taxon>
        <taxon>Magnoliopsida</taxon>
        <taxon>eudicotyledons</taxon>
        <taxon>Gunneridae</taxon>
        <taxon>Pentapetalae</taxon>
        <taxon>rosids</taxon>
        <taxon>fabids</taxon>
        <taxon>Malpighiales</taxon>
        <taxon>Linaceae</taxon>
        <taxon>Linum</taxon>
    </lineage>
</organism>
<dbReference type="EMBL" id="OZ034816">
    <property type="protein sequence ID" value="CAL1376041.1"/>
    <property type="molecule type" value="Genomic_DNA"/>
</dbReference>
<dbReference type="InterPro" id="IPR026960">
    <property type="entry name" value="RVT-Znf"/>
</dbReference>
<name>A0AAV2DR32_9ROSI</name>
<accession>A0AAV2DR32</accession>